<keyword evidence="5" id="KW-1185">Reference proteome</keyword>
<keyword evidence="2" id="KW-0804">Transcription</keyword>
<dbReference type="PANTHER" id="PTHR47893">
    <property type="entry name" value="REGULATORY PROTEIN PCHR"/>
    <property type="match status" value="1"/>
</dbReference>
<keyword evidence="1" id="KW-0805">Transcription regulation</keyword>
<dbReference type="InterPro" id="IPR053142">
    <property type="entry name" value="PchR_regulatory_protein"/>
</dbReference>
<dbReference type="SUPFAM" id="SSF46689">
    <property type="entry name" value="Homeodomain-like"/>
    <property type="match status" value="1"/>
</dbReference>
<evidence type="ECO:0000313" key="5">
    <source>
        <dbReference type="Proteomes" id="UP000604473"/>
    </source>
</evidence>
<dbReference type="RefSeq" id="WP_202248591.1">
    <property type="nucleotide sequence ID" value="NZ_JAESJJ010000008.1"/>
</dbReference>
<dbReference type="Gene3D" id="1.10.10.60">
    <property type="entry name" value="Homeodomain-like"/>
    <property type="match status" value="1"/>
</dbReference>
<dbReference type="InterPro" id="IPR009057">
    <property type="entry name" value="Homeodomain-like_sf"/>
</dbReference>
<comment type="caution">
    <text evidence="4">The sequence shown here is derived from an EMBL/GenBank/DDBJ whole genome shotgun (WGS) entry which is preliminary data.</text>
</comment>
<organism evidence="4 5">
    <name type="scientific">Rhodovulum sulfidophilum</name>
    <name type="common">Rhodobacter sulfidophilus</name>
    <dbReference type="NCBI Taxonomy" id="35806"/>
    <lineage>
        <taxon>Bacteria</taxon>
        <taxon>Pseudomonadati</taxon>
        <taxon>Pseudomonadota</taxon>
        <taxon>Alphaproteobacteria</taxon>
        <taxon>Rhodobacterales</taxon>
        <taxon>Paracoccaceae</taxon>
        <taxon>Rhodovulum</taxon>
    </lineage>
</organism>
<sequence length="295" mass="32804">MLQNHKTEEIAPGLVLNLFNASFSEPFSIEMEHEPCIVLSVVIDGSVTFNSPVRAHAHSRNVICCSSDRRMTVCSQIAACSCFRSVDLCITPEWFRCGSPALSCDCAFACLRRAANAPPETRVHPRPPRFQPLLGALVDNMHDEGALSKLRRKSVSYELLCWLAELYDDPERLEAEALRESCLARVQRQITSCPGEIKSIDALARKNGLSASKLKRDYQLSYGISVGTAVRNARLETAHRLIEKGQAISLASYETGYNHASSFSAAFRKYFGYSPRDLKRRHALASRPQVAMHTA</sequence>
<dbReference type="EMBL" id="JAESJJ010000008">
    <property type="protein sequence ID" value="MBL3608805.1"/>
    <property type="molecule type" value="Genomic_DNA"/>
</dbReference>
<protein>
    <submittedName>
        <fullName evidence="4">Helix-turn-helix transcriptional regulator</fullName>
    </submittedName>
</protein>
<dbReference type="InterPro" id="IPR018060">
    <property type="entry name" value="HTH_AraC"/>
</dbReference>
<dbReference type="SMART" id="SM00342">
    <property type="entry name" value="HTH_ARAC"/>
    <property type="match status" value="1"/>
</dbReference>
<gene>
    <name evidence="4" type="ORF">JMM60_08315</name>
</gene>
<dbReference type="Pfam" id="PF12833">
    <property type="entry name" value="HTH_18"/>
    <property type="match status" value="1"/>
</dbReference>
<reference evidence="4 5" key="1">
    <citation type="submission" date="2021-01" db="EMBL/GenBank/DDBJ databases">
        <title>Draft genomes of Rhodovulum sulfidophilum.</title>
        <authorList>
            <person name="Guzman M.S."/>
        </authorList>
    </citation>
    <scope>NUCLEOTIDE SEQUENCE [LARGE SCALE GENOMIC DNA]</scope>
    <source>
        <strain evidence="4 5">AB35</strain>
    </source>
</reference>
<feature type="domain" description="HTH araC/xylS-type" evidence="3">
    <location>
        <begin position="184"/>
        <end position="281"/>
    </location>
</feature>
<accession>A0ABS1RRW4</accession>
<evidence type="ECO:0000256" key="2">
    <source>
        <dbReference type="ARBA" id="ARBA00023163"/>
    </source>
</evidence>
<evidence type="ECO:0000313" key="4">
    <source>
        <dbReference type="EMBL" id="MBL3608805.1"/>
    </source>
</evidence>
<proteinExistence type="predicted"/>
<name>A0ABS1RRW4_RHOSU</name>
<evidence type="ECO:0000256" key="1">
    <source>
        <dbReference type="ARBA" id="ARBA00023015"/>
    </source>
</evidence>
<dbReference type="Proteomes" id="UP000604473">
    <property type="component" value="Unassembled WGS sequence"/>
</dbReference>
<dbReference type="PROSITE" id="PS01124">
    <property type="entry name" value="HTH_ARAC_FAMILY_2"/>
    <property type="match status" value="1"/>
</dbReference>
<dbReference type="PANTHER" id="PTHR47893:SF1">
    <property type="entry name" value="REGULATORY PROTEIN PCHR"/>
    <property type="match status" value="1"/>
</dbReference>
<evidence type="ECO:0000259" key="3">
    <source>
        <dbReference type="PROSITE" id="PS01124"/>
    </source>
</evidence>